<evidence type="ECO:0000313" key="2">
    <source>
        <dbReference type="EMBL" id="MBA8954934.1"/>
    </source>
</evidence>
<dbReference type="RefSeq" id="WP_182846958.1">
    <property type="nucleotide sequence ID" value="NZ_BAAALP010000020.1"/>
</dbReference>
<evidence type="ECO:0000313" key="3">
    <source>
        <dbReference type="Proteomes" id="UP000572680"/>
    </source>
</evidence>
<feature type="domain" description="DUF4132" evidence="1">
    <location>
        <begin position="828"/>
        <end position="1009"/>
    </location>
</feature>
<sequence>MDAPSPVPPDEDSLILPADWREVLHPRRGGLPVPVAPPDEEALRRTLAFVEGAAERLTQALVHRRSDPALVGHLRAYLGGDPDPLGAAAVALLVTERPSEADHAALVDLWVAGRGLPFAACAYAATDEVAVGWDRPGGRGDWEYYLERPRESDGRGADPAARRLRSLLAVADPDAHAETVARLEDWRRTPGQRVMTAYLDPTRREWVDDVLSNRPHPGRGRTWMLYHLLDGPERLGGLALRIRVDRSMLATLLEGVGAAALPMLRDAIDHADGADRGDLLAAVALLPTDEAFRTLLDRAGRRVARPVLREAMERFPRRAVRLLAAAAVDGHDHAPELLRRHLGRHPEAAGAVLPDLPAPARRTVEEITADAALPEAPPEALPRLLVEPPWTRGRRAARPTVIEGLTVPTERAVVWNPGERERWAPGLGTARFAGIDWEPEVREVREGRLPRRGEAFTLTHAPEDLVRPLVEDRRGIELRYPADSVRALVARFGLDALPLALSWADTAPRVSGGALLPFRDAGVAAVMADWLVRRGTGRTVARSWFRRHGVAAVPFLVPAALGPAGQERRNAEGALRFVAARSGADAVVAEARPFGEETAAAIGEMLSADPLKVLPARMPRPAAWADPALLPPLMLRGRSGALPATAVGHLLSMMALSKPDDHYAGLAVVRELCDPASLRRFSWAVFQAWLDQDTPTKEMWALSQLGAFGDDATARRLTPLVKRWPGEGGTTRAATGVEVLAEIGTETALLCLHDITQRAKAKGLRARARERIEEIAAGLGLTPDRLADRLVPDFGLDERGSMVLDYGPRRFHVGFDETLRPYVVDGDGARLRTLPRPGRNDDPDLAPAAAKLFARLGKEVPATANAQVRRLETAMLERRRWSAEEFGGLLVAHPLVWHLVRRLVWVAEDGDKTAAFRVAEDRSFADVHDDVLTLPASARIGVAHPVELGDDLAAWAEVFADYEITQPFAQLSRPALALTDAERGDHRLTRFEGAVVSCAALRRLHGRGWLRSSPPWEMDDARWLVRRLAADRHVMIVVSPGIPYDTGDDPDQTVERVWIGTESVAYAPERAAVARFGDLDPVTASEVLADLTALVEST</sequence>
<dbReference type="EMBL" id="JACJIA010000010">
    <property type="protein sequence ID" value="MBA8954934.1"/>
    <property type="molecule type" value="Genomic_DNA"/>
</dbReference>
<comment type="caution">
    <text evidence="2">The sequence shown here is derived from an EMBL/GenBank/DDBJ whole genome shotgun (WGS) entry which is preliminary data.</text>
</comment>
<protein>
    <recommendedName>
        <fullName evidence="1">DUF4132 domain-containing protein</fullName>
    </recommendedName>
</protein>
<name>A0A7W3LV76_ACTNM</name>
<dbReference type="Pfam" id="PF13569">
    <property type="entry name" value="DUF4132"/>
    <property type="match status" value="1"/>
</dbReference>
<dbReference type="Proteomes" id="UP000572680">
    <property type="component" value="Unassembled WGS sequence"/>
</dbReference>
<dbReference type="InterPro" id="IPR025406">
    <property type="entry name" value="DUF4132"/>
</dbReference>
<reference evidence="2 3" key="1">
    <citation type="submission" date="2020-08" db="EMBL/GenBank/DDBJ databases">
        <title>Genomic Encyclopedia of Type Strains, Phase IV (KMG-IV): sequencing the most valuable type-strain genomes for metagenomic binning, comparative biology and taxonomic classification.</title>
        <authorList>
            <person name="Goeker M."/>
        </authorList>
    </citation>
    <scope>NUCLEOTIDE SEQUENCE [LARGE SCALE GENOMIC DNA]</scope>
    <source>
        <strain evidence="2 3">DSM 44197</strain>
    </source>
</reference>
<gene>
    <name evidence="2" type="ORF">HNR61_006591</name>
</gene>
<keyword evidence="3" id="KW-1185">Reference proteome</keyword>
<evidence type="ECO:0000259" key="1">
    <source>
        <dbReference type="Pfam" id="PF13569"/>
    </source>
</evidence>
<organism evidence="2 3">
    <name type="scientific">Actinomadura namibiensis</name>
    <dbReference type="NCBI Taxonomy" id="182080"/>
    <lineage>
        <taxon>Bacteria</taxon>
        <taxon>Bacillati</taxon>
        <taxon>Actinomycetota</taxon>
        <taxon>Actinomycetes</taxon>
        <taxon>Streptosporangiales</taxon>
        <taxon>Thermomonosporaceae</taxon>
        <taxon>Actinomadura</taxon>
    </lineage>
</organism>
<accession>A0A7W3LV76</accession>
<dbReference type="AlphaFoldDB" id="A0A7W3LV76"/>
<proteinExistence type="predicted"/>